<sequence length="59" mass="6261">MCKELVRVPLAELVRRVALVLVVLGPKPKLGRCVQLGVRDRHAGPPRCGPARPLGASPG</sequence>
<dbReference type="AlphaFoldDB" id="A0A6N9UAQ4"/>
<dbReference type="EMBL" id="JAAGLQ010000577">
    <property type="protein sequence ID" value="NEA19106.1"/>
    <property type="molecule type" value="Genomic_DNA"/>
</dbReference>
<dbReference type="RefSeq" id="WP_164348357.1">
    <property type="nucleotide sequence ID" value="NZ_JAAGLQ010000577.1"/>
</dbReference>
<name>A0A6N9UAQ4_STRHA</name>
<protein>
    <submittedName>
        <fullName evidence="1">Uncharacterized protein</fullName>
    </submittedName>
</protein>
<evidence type="ECO:0000313" key="2">
    <source>
        <dbReference type="Proteomes" id="UP000471293"/>
    </source>
</evidence>
<dbReference type="Proteomes" id="UP000471293">
    <property type="component" value="Unassembled WGS sequence"/>
</dbReference>
<accession>A0A6N9UAQ4</accession>
<evidence type="ECO:0000313" key="1">
    <source>
        <dbReference type="EMBL" id="NEA19106.1"/>
    </source>
</evidence>
<reference evidence="1 2" key="1">
    <citation type="submission" date="2020-01" db="EMBL/GenBank/DDBJ databases">
        <title>Insect and environment-associated Actinomycetes.</title>
        <authorList>
            <person name="Currrie C."/>
            <person name="Chevrette M."/>
            <person name="Carlson C."/>
            <person name="Stubbendieck R."/>
            <person name="Wendt-Pienkowski E."/>
        </authorList>
    </citation>
    <scope>NUCLEOTIDE SEQUENCE [LARGE SCALE GENOMIC DNA]</scope>
    <source>
        <strain evidence="1 2">SID11342</strain>
    </source>
</reference>
<organism evidence="1 2">
    <name type="scientific">Streptomyces halstedii</name>
    <dbReference type="NCBI Taxonomy" id="1944"/>
    <lineage>
        <taxon>Bacteria</taxon>
        <taxon>Bacillati</taxon>
        <taxon>Actinomycetota</taxon>
        <taxon>Actinomycetes</taxon>
        <taxon>Kitasatosporales</taxon>
        <taxon>Streptomycetaceae</taxon>
        <taxon>Streptomyces</taxon>
    </lineage>
</organism>
<gene>
    <name evidence="1" type="ORF">G3I29_27155</name>
</gene>
<proteinExistence type="predicted"/>
<comment type="caution">
    <text evidence="1">The sequence shown here is derived from an EMBL/GenBank/DDBJ whole genome shotgun (WGS) entry which is preliminary data.</text>
</comment>